<dbReference type="PANTHER" id="PTHR47074:SF21">
    <property type="entry name" value="RNASE H TYPE-1 DOMAIN-CONTAINING PROTEIN"/>
    <property type="match status" value="1"/>
</dbReference>
<gene>
    <name evidence="1" type="ORF">MANES_04G072500</name>
</gene>
<dbReference type="PANTHER" id="PTHR47074">
    <property type="entry name" value="BNAC02G40300D PROTEIN"/>
    <property type="match status" value="1"/>
</dbReference>
<proteinExistence type="predicted"/>
<dbReference type="InterPro" id="IPR052929">
    <property type="entry name" value="RNase_H-like_EbsB-rel"/>
</dbReference>
<accession>A0A2C9W0F3</accession>
<protein>
    <recommendedName>
        <fullName evidence="2">RNase H type-1 domain-containing protein</fullName>
    </recommendedName>
</protein>
<dbReference type="EMBL" id="CM004390">
    <property type="protein sequence ID" value="OAY52308.1"/>
    <property type="molecule type" value="Genomic_DNA"/>
</dbReference>
<reference evidence="1" key="1">
    <citation type="submission" date="2016-02" db="EMBL/GenBank/DDBJ databases">
        <title>WGS assembly of Manihot esculenta.</title>
        <authorList>
            <person name="Bredeson J.V."/>
            <person name="Prochnik S.E."/>
            <person name="Lyons J.B."/>
            <person name="Schmutz J."/>
            <person name="Grimwood J."/>
            <person name="Vrebalov J."/>
            <person name="Bart R.S."/>
            <person name="Amuge T."/>
            <person name="Ferguson M.E."/>
            <person name="Green R."/>
            <person name="Putnam N."/>
            <person name="Stites J."/>
            <person name="Rounsley S."/>
            <person name="Rokhsar D.S."/>
        </authorList>
    </citation>
    <scope>NUCLEOTIDE SEQUENCE [LARGE SCALE GENOMIC DNA]</scope>
    <source>
        <tissue evidence="1">Leaf</tissue>
    </source>
</reference>
<name>A0A2C9W0F3_MANES</name>
<evidence type="ECO:0000313" key="1">
    <source>
        <dbReference type="EMBL" id="OAY52308.1"/>
    </source>
</evidence>
<dbReference type="AlphaFoldDB" id="A0A2C9W0F3"/>
<sequence>MWLSTPFRVLKFNCDAFFYVIYYKSDAEILIRDSKGVVVNRWVKSFFFSSSLMAEGRTLCSAVSYAGSRRCQNVIFESDCL</sequence>
<organism evidence="1">
    <name type="scientific">Manihot esculenta</name>
    <name type="common">Cassava</name>
    <name type="synonym">Jatropha manihot</name>
    <dbReference type="NCBI Taxonomy" id="3983"/>
    <lineage>
        <taxon>Eukaryota</taxon>
        <taxon>Viridiplantae</taxon>
        <taxon>Streptophyta</taxon>
        <taxon>Embryophyta</taxon>
        <taxon>Tracheophyta</taxon>
        <taxon>Spermatophyta</taxon>
        <taxon>Magnoliopsida</taxon>
        <taxon>eudicotyledons</taxon>
        <taxon>Gunneridae</taxon>
        <taxon>Pentapetalae</taxon>
        <taxon>rosids</taxon>
        <taxon>fabids</taxon>
        <taxon>Malpighiales</taxon>
        <taxon>Euphorbiaceae</taxon>
        <taxon>Crotonoideae</taxon>
        <taxon>Manihoteae</taxon>
        <taxon>Manihot</taxon>
    </lineage>
</organism>
<evidence type="ECO:0008006" key="2">
    <source>
        <dbReference type="Google" id="ProtNLM"/>
    </source>
</evidence>